<evidence type="ECO:0000256" key="2">
    <source>
        <dbReference type="ARBA" id="ARBA00004138"/>
    </source>
</evidence>
<reference evidence="10" key="3">
    <citation type="submission" date="2025-09" db="UniProtKB">
        <authorList>
            <consortium name="Ensembl"/>
        </authorList>
    </citation>
    <scope>IDENTIFICATION</scope>
</reference>
<comment type="similarity">
    <text evidence="3">Belongs to the ODF2 family.</text>
</comment>
<feature type="coiled-coil region" evidence="8">
    <location>
        <begin position="484"/>
        <end position="616"/>
    </location>
</feature>
<dbReference type="AlphaFoldDB" id="A0A8C4SEF4"/>
<feature type="coiled-coil region" evidence="8">
    <location>
        <begin position="235"/>
        <end position="303"/>
    </location>
</feature>
<evidence type="ECO:0000313" key="10">
    <source>
        <dbReference type="Ensembl" id="ENSECRP00000015253.1"/>
    </source>
</evidence>
<name>A0A8C4SEF4_ERPCA</name>
<proteinExistence type="inferred from homology"/>
<dbReference type="Proteomes" id="UP000694620">
    <property type="component" value="Chromosome 10"/>
</dbReference>
<evidence type="ECO:0000256" key="4">
    <source>
        <dbReference type="ARBA" id="ARBA00022490"/>
    </source>
</evidence>
<organism evidence="10 11">
    <name type="scientific">Erpetoichthys calabaricus</name>
    <name type="common">Rope fish</name>
    <name type="synonym">Calamoichthys calabaricus</name>
    <dbReference type="NCBI Taxonomy" id="27687"/>
    <lineage>
        <taxon>Eukaryota</taxon>
        <taxon>Metazoa</taxon>
        <taxon>Chordata</taxon>
        <taxon>Craniata</taxon>
        <taxon>Vertebrata</taxon>
        <taxon>Euteleostomi</taxon>
        <taxon>Actinopterygii</taxon>
        <taxon>Polypteriformes</taxon>
        <taxon>Polypteridae</taxon>
        <taxon>Erpetoichthys</taxon>
    </lineage>
</organism>
<keyword evidence="7" id="KW-0966">Cell projection</keyword>
<evidence type="ECO:0000256" key="8">
    <source>
        <dbReference type="SAM" id="Coils"/>
    </source>
</evidence>
<reference evidence="10" key="2">
    <citation type="submission" date="2025-08" db="UniProtKB">
        <authorList>
            <consortium name="Ensembl"/>
        </authorList>
    </citation>
    <scope>IDENTIFICATION</scope>
</reference>
<evidence type="ECO:0000256" key="3">
    <source>
        <dbReference type="ARBA" id="ARBA00009316"/>
    </source>
</evidence>
<evidence type="ECO:0000256" key="5">
    <source>
        <dbReference type="ARBA" id="ARBA00023054"/>
    </source>
</evidence>
<evidence type="ECO:0000256" key="7">
    <source>
        <dbReference type="ARBA" id="ARBA00023273"/>
    </source>
</evidence>
<dbReference type="GO" id="GO:0005814">
    <property type="term" value="C:centriole"/>
    <property type="evidence" value="ECO:0007669"/>
    <property type="project" value="UniProtKB-SubCell"/>
</dbReference>
<dbReference type="Ensembl" id="ENSECRT00000015522.1">
    <property type="protein sequence ID" value="ENSECRP00000015253.1"/>
    <property type="gene ID" value="ENSECRG00000010176.1"/>
</dbReference>
<feature type="region of interest" description="Disordered" evidence="9">
    <location>
        <begin position="153"/>
        <end position="174"/>
    </location>
</feature>
<dbReference type="PANTHER" id="PTHR23162">
    <property type="entry name" value="OUTER DENSE FIBER OF SPERM TAILS 2"/>
    <property type="match status" value="1"/>
</dbReference>
<evidence type="ECO:0000256" key="9">
    <source>
        <dbReference type="SAM" id="MobiDB-lite"/>
    </source>
</evidence>
<protein>
    <submittedName>
        <fullName evidence="10">Outer dense fiber of sperm tails 2 like</fullName>
    </submittedName>
</protein>
<sequence length="743" mass="85285">MIIKTYASRMKTWCSSFFDVPAGKSDSVQEGKQLPAAMKKAHQVTVSVRDPETVTKKNVKKTVVKDGVSNKKQQWKSPTPRLSIPTQTEKPVIEISNFGLEDNCMHHLQIDSFEIEHHGLENQGSECKLAPLAEQDLEVPVERQLSHSVKNENIPQENADMLQSPEPGRLEKEGNDFNKSGLLKLLIEVEIAANSAEVQLVSFKDSFTGISNDVVLSSSDITRMSRQKKILLEKLEKFKTLNKTLQQLLKDMQSQEKTYLQAEKHIDVLLKKLSETENENMVLKRKMQEKQIVIEELTELRKKDKDDVDIASKLFKSVEETRAHLQGQLRIKESENNRITVQLRGMERKITEQKLEIESLRSQISILKEKSHDEKEALKKATKAQKQRAEYLELAVDKCRIQIEEKDVLLSEALSAANKWKSNHAQTAAEKFQLEGKIGTLEYQFADLNQQLQKASDGARTSDEEMLQKMSVLKSENTKLNVENSRLKVTLATLEGKVAQSEAEVELQKEEAKKYKDLVEQYKMQIKNMQEEAEELKIRCEKIFRGNSLSKEKQNTDLTKLENQTQSLNSSLRMVESLQEEKDSLGFQFVTLRRQIEDVQSENRDLVRKLSSQEEALLYSEKQLEERSAECLALTRQLEAALTDVRKQVPELKDMASSRETALQSKILELESDNSRKQKELKHLKQAKQTAENLYEMRLKEMQKNLEESENHKQSIQNYVDFLKKSYSTMFGEGFSPGFAPSF</sequence>
<dbReference type="GO" id="GO:0036064">
    <property type="term" value="C:ciliary basal body"/>
    <property type="evidence" value="ECO:0007669"/>
    <property type="project" value="TreeGrafter"/>
</dbReference>
<comment type="subcellular location">
    <subcellularLocation>
        <location evidence="2">Cell projection</location>
        <location evidence="2">Cilium</location>
    </subcellularLocation>
    <subcellularLocation>
        <location evidence="1">Cytoplasm</location>
        <location evidence="1">Cytoskeleton</location>
        <location evidence="1">Microtubule organizing center</location>
        <location evidence="1">Centrosome</location>
        <location evidence="1">Centriole</location>
    </subcellularLocation>
</comment>
<feature type="coiled-coil region" evidence="8">
    <location>
        <begin position="343"/>
        <end position="377"/>
    </location>
</feature>
<dbReference type="GO" id="GO:0005813">
    <property type="term" value="C:centrosome"/>
    <property type="evidence" value="ECO:0007669"/>
    <property type="project" value="TreeGrafter"/>
</dbReference>
<dbReference type="GeneTree" id="ENSGT00530000063497"/>
<reference evidence="10" key="1">
    <citation type="submission" date="2021-06" db="EMBL/GenBank/DDBJ databases">
        <authorList>
            <consortium name="Wellcome Sanger Institute Data Sharing"/>
        </authorList>
    </citation>
    <scope>NUCLEOTIDE SEQUENCE [LARGE SCALE GENOMIC DNA]</scope>
</reference>
<evidence type="ECO:0000256" key="1">
    <source>
        <dbReference type="ARBA" id="ARBA00004114"/>
    </source>
</evidence>
<accession>A0A8C4SEF4</accession>
<keyword evidence="5 8" id="KW-0175">Coiled coil</keyword>
<keyword evidence="11" id="KW-1185">Reference proteome</keyword>
<keyword evidence="6" id="KW-0206">Cytoskeleton</keyword>
<dbReference type="InterPro" id="IPR026099">
    <property type="entry name" value="Odf2-rel"/>
</dbReference>
<evidence type="ECO:0000256" key="6">
    <source>
        <dbReference type="ARBA" id="ARBA00023212"/>
    </source>
</evidence>
<feature type="coiled-coil region" evidence="8">
    <location>
        <begin position="667"/>
        <end position="719"/>
    </location>
</feature>
<evidence type="ECO:0000313" key="11">
    <source>
        <dbReference type="Proteomes" id="UP000694620"/>
    </source>
</evidence>
<keyword evidence="4" id="KW-0963">Cytoplasm</keyword>
<dbReference type="GO" id="GO:1902018">
    <property type="term" value="P:negative regulation of cilium assembly"/>
    <property type="evidence" value="ECO:0007669"/>
    <property type="project" value="TreeGrafter"/>
</dbReference>
<dbReference type="PANTHER" id="PTHR23162:SF7">
    <property type="entry name" value="PROTEIN BCAP"/>
    <property type="match status" value="1"/>
</dbReference>
<gene>
    <name evidence="10" type="primary">ODF2L</name>
</gene>